<dbReference type="EMBL" id="JACRTC010000004">
    <property type="protein sequence ID" value="MBC8570663.1"/>
    <property type="molecule type" value="Genomic_DNA"/>
</dbReference>
<dbReference type="Gene3D" id="3.40.190.10">
    <property type="entry name" value="Periplasmic binding protein-like II"/>
    <property type="match status" value="2"/>
</dbReference>
<dbReference type="GO" id="GO:0005886">
    <property type="term" value="C:plasma membrane"/>
    <property type="evidence" value="ECO:0007669"/>
    <property type="project" value="UniProtKB-SubCell"/>
</dbReference>
<dbReference type="PANTHER" id="PTHR30570:SF1">
    <property type="entry name" value="PHOSPHATE-BINDING PROTEIN PSTS"/>
    <property type="match status" value="1"/>
</dbReference>
<comment type="subcellular location">
    <subcellularLocation>
        <location evidence="2 10">Cell membrane</location>
        <topology evidence="2 10">Lipid-anchor</topology>
    </subcellularLocation>
</comment>
<evidence type="ECO:0000256" key="1">
    <source>
        <dbReference type="ARBA" id="ARBA00002841"/>
    </source>
</evidence>
<dbReference type="PANTHER" id="PTHR30570">
    <property type="entry name" value="PERIPLASMIC PHOSPHATE BINDING COMPONENT OF PHOSPHATE ABC TRANSPORTER"/>
    <property type="match status" value="1"/>
</dbReference>
<evidence type="ECO:0000256" key="3">
    <source>
        <dbReference type="ARBA" id="ARBA00008725"/>
    </source>
</evidence>
<evidence type="ECO:0000256" key="7">
    <source>
        <dbReference type="ARBA" id="ARBA00022729"/>
    </source>
</evidence>
<evidence type="ECO:0000259" key="12">
    <source>
        <dbReference type="Pfam" id="PF12849"/>
    </source>
</evidence>
<keyword evidence="10" id="KW-1003">Cell membrane</keyword>
<evidence type="ECO:0000313" key="14">
    <source>
        <dbReference type="Proteomes" id="UP000660861"/>
    </source>
</evidence>
<keyword evidence="8 10" id="KW-0564">Palmitate</keyword>
<feature type="region of interest" description="Disordered" evidence="11">
    <location>
        <begin position="23"/>
        <end position="43"/>
    </location>
</feature>
<sequence length="288" mass="29560">MKKLLAALLAAAMITTAFAGCASKENSSTPSENSSSAGSSSSQSDAALSGILKLSGSTSMEKVAKAWGEAFTAKNPDVTVDVQLGGSGAAVTNVNDGVSDIGNLSRALKDEEKNGLTENTVALDGIAVAVNPNNGVEDLTIDQLKDIFLGNITNWSELGGKDASIVVVGREAGSGTRDGFEEIVGVKDAAKYQSELNETGQVKNLVATNENAIGYVSLDYVDDSIKALKVGGVAPSEATVKDGSYTLQRPFLMVTKGEGSALAQAFLTFALSDEGQEVAKSIGCIPVN</sequence>
<organism evidence="13 14">
    <name type="scientific">Zongyangia hominis</name>
    <dbReference type="NCBI Taxonomy" id="2763677"/>
    <lineage>
        <taxon>Bacteria</taxon>
        <taxon>Bacillati</taxon>
        <taxon>Bacillota</taxon>
        <taxon>Clostridia</taxon>
        <taxon>Eubacteriales</taxon>
        <taxon>Oscillospiraceae</taxon>
        <taxon>Zongyangia</taxon>
    </lineage>
</organism>
<dbReference type="InterPro" id="IPR011862">
    <property type="entry name" value="Phos-bd"/>
</dbReference>
<dbReference type="Proteomes" id="UP000660861">
    <property type="component" value="Unassembled WGS sequence"/>
</dbReference>
<comment type="caution">
    <text evidence="13">The sequence shown here is derived from an EMBL/GenBank/DDBJ whole genome shotgun (WGS) entry which is preliminary data.</text>
</comment>
<gene>
    <name evidence="13" type="ORF">H8709_07440</name>
</gene>
<dbReference type="AlphaFoldDB" id="A0A926IBU7"/>
<keyword evidence="10" id="KW-0472">Membrane</keyword>
<keyword evidence="6 10" id="KW-0592">Phosphate transport</keyword>
<dbReference type="SUPFAM" id="SSF53850">
    <property type="entry name" value="Periplasmic binding protein-like II"/>
    <property type="match status" value="1"/>
</dbReference>
<keyword evidence="5 10" id="KW-0813">Transport</keyword>
<evidence type="ECO:0000256" key="2">
    <source>
        <dbReference type="ARBA" id="ARBA00004193"/>
    </source>
</evidence>
<dbReference type="InterPro" id="IPR050811">
    <property type="entry name" value="Phosphate_ABC_transporter"/>
</dbReference>
<feature type="signal peptide" evidence="10">
    <location>
        <begin position="1"/>
        <end position="19"/>
    </location>
</feature>
<evidence type="ECO:0000256" key="10">
    <source>
        <dbReference type="RuleBase" id="RU367119"/>
    </source>
</evidence>
<evidence type="ECO:0000256" key="9">
    <source>
        <dbReference type="ARBA" id="ARBA00023288"/>
    </source>
</evidence>
<feature type="compositionally biased region" description="Low complexity" evidence="11">
    <location>
        <begin position="27"/>
        <end position="43"/>
    </location>
</feature>
<keyword evidence="9 10" id="KW-0449">Lipoprotein</keyword>
<evidence type="ECO:0000256" key="8">
    <source>
        <dbReference type="ARBA" id="ARBA00023139"/>
    </source>
</evidence>
<evidence type="ECO:0000256" key="6">
    <source>
        <dbReference type="ARBA" id="ARBA00022592"/>
    </source>
</evidence>
<dbReference type="Pfam" id="PF12849">
    <property type="entry name" value="PBP_like_2"/>
    <property type="match status" value="1"/>
</dbReference>
<evidence type="ECO:0000256" key="4">
    <source>
        <dbReference type="ARBA" id="ARBA00011529"/>
    </source>
</evidence>
<feature type="chain" id="PRO_5038162845" description="Phosphate-binding protein" evidence="10">
    <location>
        <begin position="20"/>
        <end position="288"/>
    </location>
</feature>
<evidence type="ECO:0000313" key="13">
    <source>
        <dbReference type="EMBL" id="MBC8570663.1"/>
    </source>
</evidence>
<comment type="subunit">
    <text evidence="4 10">The complex is composed of two ATP-binding proteins (PstB), two transmembrane proteins (PstC and PstA) and a solute-binding protein (PstS).</text>
</comment>
<dbReference type="PROSITE" id="PS51257">
    <property type="entry name" value="PROKAR_LIPOPROTEIN"/>
    <property type="match status" value="1"/>
</dbReference>
<proteinExistence type="inferred from homology"/>
<comment type="function">
    <text evidence="1">Part of the ABC transporter complex PstSACB involved in phosphate import.</text>
</comment>
<dbReference type="InterPro" id="IPR024370">
    <property type="entry name" value="PBP_domain"/>
</dbReference>
<name>A0A926IBU7_9FIRM</name>
<dbReference type="GO" id="GO:0042301">
    <property type="term" value="F:phosphate ion binding"/>
    <property type="evidence" value="ECO:0007669"/>
    <property type="project" value="UniProtKB-UniRule"/>
</dbReference>
<dbReference type="GO" id="GO:0006817">
    <property type="term" value="P:phosphate ion transport"/>
    <property type="evidence" value="ECO:0007669"/>
    <property type="project" value="UniProtKB-UniRule"/>
</dbReference>
<evidence type="ECO:0000256" key="5">
    <source>
        <dbReference type="ARBA" id="ARBA00022448"/>
    </source>
</evidence>
<reference evidence="13" key="1">
    <citation type="submission" date="2020-08" db="EMBL/GenBank/DDBJ databases">
        <title>Genome public.</title>
        <authorList>
            <person name="Liu C."/>
            <person name="Sun Q."/>
        </authorList>
    </citation>
    <scope>NUCLEOTIDE SEQUENCE</scope>
    <source>
        <strain evidence="13">NSJ-54</strain>
    </source>
</reference>
<protein>
    <recommendedName>
        <fullName evidence="10">Phosphate-binding protein</fullName>
    </recommendedName>
</protein>
<keyword evidence="14" id="KW-1185">Reference proteome</keyword>
<comment type="function">
    <text evidence="10">Involved in the system for phosphate transport across the cytoplasmic membrane.</text>
</comment>
<comment type="similarity">
    <text evidence="3 10">Belongs to the PstS family.</text>
</comment>
<feature type="domain" description="PBP" evidence="12">
    <location>
        <begin position="42"/>
        <end position="274"/>
    </location>
</feature>
<keyword evidence="7 10" id="KW-0732">Signal</keyword>
<accession>A0A926IBU7</accession>
<dbReference type="NCBIfam" id="TIGR02136">
    <property type="entry name" value="ptsS_2"/>
    <property type="match status" value="1"/>
</dbReference>
<dbReference type="RefSeq" id="WP_262397759.1">
    <property type="nucleotide sequence ID" value="NZ_JACRTC010000004.1"/>
</dbReference>
<dbReference type="CDD" id="cd13653">
    <property type="entry name" value="PBP2_phosphate_like_1"/>
    <property type="match status" value="1"/>
</dbReference>
<evidence type="ECO:0000256" key="11">
    <source>
        <dbReference type="SAM" id="MobiDB-lite"/>
    </source>
</evidence>